<keyword evidence="2" id="KW-0732">Signal</keyword>
<dbReference type="InterPro" id="IPR012533">
    <property type="entry name" value="YcnI-copper_dom"/>
</dbReference>
<proteinExistence type="predicted"/>
<feature type="region of interest" description="Disordered" evidence="1">
    <location>
        <begin position="157"/>
        <end position="176"/>
    </location>
</feature>
<dbReference type="RefSeq" id="WP_285610771.1">
    <property type="nucleotide sequence ID" value="NZ_BSSD01000004.1"/>
</dbReference>
<protein>
    <recommendedName>
        <fullName evidence="3">YncI copper-binding domain-containing protein</fullName>
    </recommendedName>
</protein>
<feature type="signal peptide" evidence="2">
    <location>
        <begin position="1"/>
        <end position="30"/>
    </location>
</feature>
<accession>A0A9W6QP79</accession>
<keyword evidence="5" id="KW-1185">Reference proteome</keyword>
<feature type="region of interest" description="Disordered" evidence="1">
    <location>
        <begin position="187"/>
        <end position="216"/>
    </location>
</feature>
<organism evidence="4 5">
    <name type="scientific">Actinokineospora globicatena</name>
    <dbReference type="NCBI Taxonomy" id="103729"/>
    <lineage>
        <taxon>Bacteria</taxon>
        <taxon>Bacillati</taxon>
        <taxon>Actinomycetota</taxon>
        <taxon>Actinomycetes</taxon>
        <taxon>Pseudonocardiales</taxon>
        <taxon>Pseudonocardiaceae</taxon>
        <taxon>Actinokineospora</taxon>
    </lineage>
</organism>
<dbReference type="EMBL" id="BSSD01000004">
    <property type="protein sequence ID" value="GLW92068.1"/>
    <property type="molecule type" value="Genomic_DNA"/>
</dbReference>
<dbReference type="Gene3D" id="2.60.40.2230">
    <property type="entry name" value="Uncharacterised protein YcnI-like PF07987, DUF1775"/>
    <property type="match status" value="1"/>
</dbReference>
<evidence type="ECO:0000256" key="2">
    <source>
        <dbReference type="SAM" id="SignalP"/>
    </source>
</evidence>
<gene>
    <name evidence="4" type="ORF">Aglo03_28840</name>
</gene>
<evidence type="ECO:0000313" key="5">
    <source>
        <dbReference type="Proteomes" id="UP001165042"/>
    </source>
</evidence>
<dbReference type="AlphaFoldDB" id="A0A9W6QP79"/>
<evidence type="ECO:0000313" key="4">
    <source>
        <dbReference type="EMBL" id="GLW92068.1"/>
    </source>
</evidence>
<dbReference type="CDD" id="cd08545">
    <property type="entry name" value="YcnI_like"/>
    <property type="match status" value="1"/>
</dbReference>
<evidence type="ECO:0000256" key="1">
    <source>
        <dbReference type="SAM" id="MobiDB-lite"/>
    </source>
</evidence>
<dbReference type="Pfam" id="PF07987">
    <property type="entry name" value="DUF1775"/>
    <property type="match status" value="1"/>
</dbReference>
<dbReference type="InterPro" id="IPR038507">
    <property type="entry name" value="YcnI-like_sf"/>
</dbReference>
<feature type="chain" id="PRO_5041000511" description="YncI copper-binding domain-containing protein" evidence="2">
    <location>
        <begin position="31"/>
        <end position="256"/>
    </location>
</feature>
<feature type="domain" description="YncI copper-binding" evidence="3">
    <location>
        <begin position="31"/>
        <end position="181"/>
    </location>
</feature>
<sequence>MSTYRFAARAGVVLAVAGSAVLLAPGLASAHVTAKVIGEPAVQGGYTKITFRVPNEDATAGTVKLEVKFPQDAPITSLRTKPQAGWTAAITKAKLDKPITSHGTEITEAISTITWTATAGTRIGPGEFAEFEVSGGALPQTDQLVIPAIQTYDSGKVVSWDAPPPAEGAEEPEHPAPVIKLTKAAEGGDDHAAAAAPASTSDTKSGHTEAAAASGSDNTARWLGGAGLAVGALGLGLGAGATLRARKAVAAAKAGQ</sequence>
<comment type="caution">
    <text evidence="4">The sequence shown here is derived from an EMBL/GenBank/DDBJ whole genome shotgun (WGS) entry which is preliminary data.</text>
</comment>
<evidence type="ECO:0000259" key="3">
    <source>
        <dbReference type="Pfam" id="PF07987"/>
    </source>
</evidence>
<name>A0A9W6QP79_9PSEU</name>
<dbReference type="Proteomes" id="UP001165042">
    <property type="component" value="Unassembled WGS sequence"/>
</dbReference>
<reference evidence="4" key="1">
    <citation type="submission" date="2023-02" db="EMBL/GenBank/DDBJ databases">
        <title>Actinokineospora globicatena NBRC 15670.</title>
        <authorList>
            <person name="Ichikawa N."/>
            <person name="Sato H."/>
            <person name="Tonouchi N."/>
        </authorList>
    </citation>
    <scope>NUCLEOTIDE SEQUENCE</scope>
    <source>
        <strain evidence="4">NBRC 15670</strain>
    </source>
</reference>